<evidence type="ECO:0000256" key="4">
    <source>
        <dbReference type="SAM" id="Phobius"/>
    </source>
</evidence>
<feature type="transmembrane region" description="Helical" evidence="4">
    <location>
        <begin position="36"/>
        <end position="59"/>
    </location>
</feature>
<gene>
    <name evidence="6" type="ORF">Q3982_06390</name>
</gene>
<keyword evidence="1" id="KW-0805">Transcription regulation</keyword>
<dbReference type="InterPro" id="IPR016032">
    <property type="entry name" value="Sig_transdc_resp-reg_C-effctor"/>
</dbReference>
<dbReference type="PROSITE" id="PS00622">
    <property type="entry name" value="HTH_LUXR_1"/>
    <property type="match status" value="1"/>
</dbReference>
<organism evidence="6 7">
    <name type="scientific">Phoenicibacter congonensis</name>
    <dbReference type="NCBI Taxonomy" id="1944646"/>
    <lineage>
        <taxon>Bacteria</taxon>
        <taxon>Bacillati</taxon>
        <taxon>Actinomycetota</taxon>
        <taxon>Coriobacteriia</taxon>
        <taxon>Eggerthellales</taxon>
        <taxon>Eggerthellaceae</taxon>
        <taxon>Phoenicibacter</taxon>
    </lineage>
</organism>
<dbReference type="Gene3D" id="1.10.10.10">
    <property type="entry name" value="Winged helix-like DNA-binding domain superfamily/Winged helix DNA-binding domain"/>
    <property type="match status" value="1"/>
</dbReference>
<dbReference type="EMBL" id="JAUMVS010000134">
    <property type="protein sequence ID" value="MDO4842288.1"/>
    <property type="molecule type" value="Genomic_DNA"/>
</dbReference>
<feature type="transmembrane region" description="Helical" evidence="4">
    <location>
        <begin position="169"/>
        <end position="194"/>
    </location>
</feature>
<feature type="transmembrane region" description="Helical" evidence="4">
    <location>
        <begin position="102"/>
        <end position="119"/>
    </location>
</feature>
<dbReference type="GO" id="GO:0006355">
    <property type="term" value="P:regulation of DNA-templated transcription"/>
    <property type="evidence" value="ECO:0007669"/>
    <property type="project" value="InterPro"/>
</dbReference>
<dbReference type="GO" id="GO:0003677">
    <property type="term" value="F:DNA binding"/>
    <property type="evidence" value="ECO:0007669"/>
    <property type="project" value="UniProtKB-KW"/>
</dbReference>
<accession>A0AA43RJA9</accession>
<keyword evidence="2" id="KW-0238">DNA-binding</keyword>
<keyword evidence="4" id="KW-1133">Transmembrane helix</keyword>
<evidence type="ECO:0000313" key="6">
    <source>
        <dbReference type="EMBL" id="MDO4842288.1"/>
    </source>
</evidence>
<feature type="domain" description="HTH luxR-type" evidence="5">
    <location>
        <begin position="256"/>
        <end position="321"/>
    </location>
</feature>
<evidence type="ECO:0000256" key="3">
    <source>
        <dbReference type="ARBA" id="ARBA00023163"/>
    </source>
</evidence>
<dbReference type="PROSITE" id="PS50043">
    <property type="entry name" value="HTH_LUXR_2"/>
    <property type="match status" value="1"/>
</dbReference>
<feature type="transmembrane region" description="Helical" evidence="4">
    <location>
        <begin position="71"/>
        <end position="93"/>
    </location>
</feature>
<feature type="transmembrane region" description="Helical" evidence="4">
    <location>
        <begin position="131"/>
        <end position="149"/>
    </location>
</feature>
<dbReference type="InterPro" id="IPR000792">
    <property type="entry name" value="Tscrpt_reg_LuxR_C"/>
</dbReference>
<dbReference type="Proteomes" id="UP001168575">
    <property type="component" value="Unassembled WGS sequence"/>
</dbReference>
<evidence type="ECO:0000256" key="1">
    <source>
        <dbReference type="ARBA" id="ARBA00023015"/>
    </source>
</evidence>
<feature type="transmembrane region" description="Helical" evidence="4">
    <location>
        <begin position="214"/>
        <end position="231"/>
    </location>
</feature>
<dbReference type="InterPro" id="IPR036388">
    <property type="entry name" value="WH-like_DNA-bd_sf"/>
</dbReference>
<keyword evidence="3" id="KW-0804">Transcription</keyword>
<dbReference type="PANTHER" id="PTHR44688">
    <property type="entry name" value="DNA-BINDING TRANSCRIPTIONAL ACTIVATOR DEVR_DOSR"/>
    <property type="match status" value="1"/>
</dbReference>
<dbReference type="PRINTS" id="PR00038">
    <property type="entry name" value="HTHLUXR"/>
</dbReference>
<evidence type="ECO:0000259" key="5">
    <source>
        <dbReference type="PROSITE" id="PS50043"/>
    </source>
</evidence>
<dbReference type="AlphaFoldDB" id="A0AA43RJA9"/>
<dbReference type="Pfam" id="PF00196">
    <property type="entry name" value="GerE"/>
    <property type="match status" value="1"/>
</dbReference>
<dbReference type="SUPFAM" id="SSF46894">
    <property type="entry name" value="C-terminal effector domain of the bipartite response regulators"/>
    <property type="match status" value="1"/>
</dbReference>
<name>A0AA43RJA9_9ACTN</name>
<keyword evidence="4" id="KW-0472">Membrane</keyword>
<dbReference type="PANTHER" id="PTHR44688:SF16">
    <property type="entry name" value="DNA-BINDING TRANSCRIPTIONAL ACTIVATOR DEVR_DOSR"/>
    <property type="match status" value="1"/>
</dbReference>
<feature type="transmembrane region" description="Helical" evidence="4">
    <location>
        <begin position="6"/>
        <end position="29"/>
    </location>
</feature>
<keyword evidence="7" id="KW-1185">Reference proteome</keyword>
<reference evidence="6" key="1">
    <citation type="submission" date="2023-07" db="EMBL/GenBank/DDBJ databases">
        <title>Between Cages and Wild: Unraveling the Impact of Captivity on Animal Microbiomes and Antimicrobial Resistance.</title>
        <authorList>
            <person name="Schmartz G.P."/>
            <person name="Rehner J."/>
            <person name="Schuff M.J."/>
            <person name="Becker S.L."/>
            <person name="Kravczyk M."/>
            <person name="Gurevich A."/>
            <person name="Francke R."/>
            <person name="Mueller R."/>
            <person name="Keller V."/>
            <person name="Keller A."/>
        </authorList>
    </citation>
    <scope>NUCLEOTIDE SEQUENCE</scope>
    <source>
        <strain evidence="6">S12M_St_49</strain>
    </source>
</reference>
<keyword evidence="4" id="KW-0812">Transmembrane</keyword>
<evidence type="ECO:0000313" key="7">
    <source>
        <dbReference type="Proteomes" id="UP001168575"/>
    </source>
</evidence>
<protein>
    <submittedName>
        <fullName evidence="6">Helix-turn-helix transcriptional regulator</fullName>
    </submittedName>
</protein>
<comment type="caution">
    <text evidence="6">The sequence shown here is derived from an EMBL/GenBank/DDBJ whole genome shotgun (WGS) entry which is preliminary data.</text>
</comment>
<sequence length="321" mass="36880">MNLLLFYVTITVIILNVTASAVCFSAWIVSQRKTMLFAAAALFFYFLDVVVIFQDSLLITTDFDYQNTTYLAIRSMLTIATSVGFIGSLWMLVQNLVDKRGLAMRIGPLYLFICVSLLVLATMPESPEQRFVFYTMRAVFIYFILFYSLGSWRISRQKETATRIYHFRYLFWAVLVLNTLVIVEDYLAFIVLSHPIMGSEMLPFGSERNYAEELMVFACAAFLIGDAVKILRSRYKKPPVKASGVKVMNVPESITQYSLRFKLSDREEDVLKLILDGKDNSNIASTLCISYNTVKVHVHHILKKTKCSNRKDLIQDFWRDA</sequence>
<evidence type="ECO:0000256" key="2">
    <source>
        <dbReference type="ARBA" id="ARBA00023125"/>
    </source>
</evidence>
<dbReference type="SMART" id="SM00421">
    <property type="entry name" value="HTH_LUXR"/>
    <property type="match status" value="1"/>
</dbReference>
<dbReference type="CDD" id="cd06170">
    <property type="entry name" value="LuxR_C_like"/>
    <property type="match status" value="1"/>
</dbReference>
<proteinExistence type="predicted"/>